<feature type="transmembrane region" description="Helical" evidence="1">
    <location>
        <begin position="264"/>
        <end position="281"/>
    </location>
</feature>
<dbReference type="Gene3D" id="1.20.144.10">
    <property type="entry name" value="Phosphatidic acid phosphatase type 2/haloperoxidase"/>
    <property type="match status" value="1"/>
</dbReference>
<dbReference type="SUPFAM" id="SSF48317">
    <property type="entry name" value="Acid phosphatase/Vanadium-dependent haloperoxidase"/>
    <property type="match status" value="1"/>
</dbReference>
<protein>
    <submittedName>
        <fullName evidence="3">Phosphatase PAP2 family protein</fullName>
    </submittedName>
</protein>
<feature type="transmembrane region" description="Helical" evidence="1">
    <location>
        <begin position="120"/>
        <end position="139"/>
    </location>
</feature>
<feature type="transmembrane region" description="Helical" evidence="1">
    <location>
        <begin position="145"/>
        <end position="163"/>
    </location>
</feature>
<dbReference type="RefSeq" id="WP_176789066.1">
    <property type="nucleotide sequence ID" value="NZ_JABXWR010000001.1"/>
</dbReference>
<comment type="caution">
    <text evidence="3">The sequence shown here is derived from an EMBL/GenBank/DDBJ whole genome shotgun (WGS) entry which is preliminary data.</text>
</comment>
<dbReference type="InterPro" id="IPR036938">
    <property type="entry name" value="PAP2/HPO_sf"/>
</dbReference>
<evidence type="ECO:0000256" key="1">
    <source>
        <dbReference type="SAM" id="Phobius"/>
    </source>
</evidence>
<dbReference type="InterPro" id="IPR000326">
    <property type="entry name" value="PAP2/HPO"/>
</dbReference>
<proteinExistence type="predicted"/>
<feature type="transmembrane region" description="Helical" evidence="1">
    <location>
        <begin position="52"/>
        <end position="74"/>
    </location>
</feature>
<feature type="transmembrane region" description="Helical" evidence="1">
    <location>
        <begin position="233"/>
        <end position="252"/>
    </location>
</feature>
<feature type="transmembrane region" description="Helical" evidence="1">
    <location>
        <begin position="301"/>
        <end position="320"/>
    </location>
</feature>
<name>A0A7K4HQH4_9EURY</name>
<dbReference type="Proteomes" id="UP000570823">
    <property type="component" value="Unassembled WGS sequence"/>
</dbReference>
<feature type="transmembrane region" description="Helical" evidence="1">
    <location>
        <begin position="94"/>
        <end position="115"/>
    </location>
</feature>
<dbReference type="Pfam" id="PF01569">
    <property type="entry name" value="PAP2"/>
    <property type="match status" value="1"/>
</dbReference>
<keyword evidence="4" id="KW-1185">Reference proteome</keyword>
<dbReference type="AlphaFoldDB" id="A0A7K4HQH4"/>
<sequence>MDYLIPDPAAVVALQTHLGWLAPLMNAVSFTGTAVFFFAVLPAIWWCVSPRLGLRLGLIVSLSGCINAVLKVLFHTPRPYWVSTEVRAFSTHQTFSLPSGHAQNAVCFFGAAAVWIHKRWFWAVAATLILLTGLSRIILGVHFPVDVLAGWAVGIVVLLLFIAADRRLSPGITALSPAVQAAGVTAASLLLAALGLALVVSGGEIPLSWTETAVAASGLPATRAIDPYDPSTLLSSAGTLLGIGLGAVWMGERFSAEGSVRAKLRRYALGMAIAALIYAGMGLAPDGGLLAAGWTIEYLRAAVLGFWVSGGAPALFKYLGIAGEAHRPSR</sequence>
<accession>A0A7K4HQH4</accession>
<dbReference type="PANTHER" id="PTHR14969">
    <property type="entry name" value="SPHINGOSINE-1-PHOSPHATE PHOSPHOHYDROLASE"/>
    <property type="match status" value="1"/>
</dbReference>
<keyword evidence="1" id="KW-0812">Transmembrane</keyword>
<dbReference type="EMBL" id="JABXWR010000001">
    <property type="protein sequence ID" value="NVO67479.1"/>
    <property type="molecule type" value="Genomic_DNA"/>
</dbReference>
<reference evidence="3 4" key="1">
    <citation type="submission" date="2020-06" db="EMBL/GenBank/DDBJ databases">
        <title>Methanofollis fontis sp. nov., a methanogen isolated from marine sediments near a cold seep at Four-Way Closure Ridge offshore southwestern Taiwan.</title>
        <authorList>
            <person name="Chen S.-C."/>
            <person name="Teng N.-H."/>
            <person name="Lin Y.-S."/>
            <person name="Lai M.-C."/>
            <person name="Chen H.-H."/>
            <person name="Wang C.-C."/>
        </authorList>
    </citation>
    <scope>NUCLEOTIDE SEQUENCE [LARGE SCALE GENOMIC DNA]</scope>
    <source>
        <strain evidence="3 4">DSM 2702</strain>
    </source>
</reference>
<feature type="domain" description="Phosphatidic acid phosphatase type 2/haloperoxidase" evidence="2">
    <location>
        <begin position="56"/>
        <end position="162"/>
    </location>
</feature>
<dbReference type="OrthoDB" id="10182at2157"/>
<keyword evidence="1" id="KW-0472">Membrane</keyword>
<gene>
    <name evidence="3" type="ORF">HWN36_09215</name>
</gene>
<evidence type="ECO:0000313" key="4">
    <source>
        <dbReference type="Proteomes" id="UP000570823"/>
    </source>
</evidence>
<dbReference type="PANTHER" id="PTHR14969:SF13">
    <property type="entry name" value="AT30094P"/>
    <property type="match status" value="1"/>
</dbReference>
<organism evidence="3 4">
    <name type="scientific">Methanofollis tationis</name>
    <dbReference type="NCBI Taxonomy" id="81417"/>
    <lineage>
        <taxon>Archaea</taxon>
        <taxon>Methanobacteriati</taxon>
        <taxon>Methanobacteriota</taxon>
        <taxon>Stenosarchaea group</taxon>
        <taxon>Methanomicrobia</taxon>
        <taxon>Methanomicrobiales</taxon>
        <taxon>Methanomicrobiaceae</taxon>
        <taxon>Methanofollis</taxon>
    </lineage>
</organism>
<evidence type="ECO:0000313" key="3">
    <source>
        <dbReference type="EMBL" id="NVO67479.1"/>
    </source>
</evidence>
<feature type="transmembrane region" description="Helical" evidence="1">
    <location>
        <begin position="175"/>
        <end position="200"/>
    </location>
</feature>
<evidence type="ECO:0000259" key="2">
    <source>
        <dbReference type="SMART" id="SM00014"/>
    </source>
</evidence>
<dbReference type="SMART" id="SM00014">
    <property type="entry name" value="acidPPc"/>
    <property type="match status" value="1"/>
</dbReference>
<keyword evidence="1" id="KW-1133">Transmembrane helix</keyword>
<feature type="transmembrane region" description="Helical" evidence="1">
    <location>
        <begin position="20"/>
        <end position="45"/>
    </location>
</feature>